<keyword evidence="2" id="KW-1277">Toxin-antitoxin system</keyword>
<dbReference type="NCBIfam" id="TIGR02116">
    <property type="entry name" value="toxin_Txe_YoeB"/>
    <property type="match status" value="1"/>
</dbReference>
<organism evidence="7 8">
    <name type="scientific">Pelodictyon phaeoclathratiforme (strain DSM 5477 / BU-1)</name>
    <dbReference type="NCBI Taxonomy" id="324925"/>
    <lineage>
        <taxon>Bacteria</taxon>
        <taxon>Pseudomonadati</taxon>
        <taxon>Chlorobiota</taxon>
        <taxon>Chlorobiia</taxon>
        <taxon>Chlorobiales</taxon>
        <taxon>Chlorobiaceae</taxon>
        <taxon>Chlorobium/Pelodictyon group</taxon>
        <taxon>Pelodictyon</taxon>
    </lineage>
</organism>
<evidence type="ECO:0000313" key="8">
    <source>
        <dbReference type="Proteomes" id="UP000002724"/>
    </source>
</evidence>
<dbReference type="NCBIfam" id="TIGR02385">
    <property type="entry name" value="RelE_StbE"/>
    <property type="match status" value="1"/>
</dbReference>
<dbReference type="Proteomes" id="UP000002724">
    <property type="component" value="Chromosome"/>
</dbReference>
<dbReference type="HOGENOM" id="CLU_169492_0_0_10"/>
<dbReference type="OrthoDB" id="9801102at2"/>
<evidence type="ECO:0000256" key="6">
    <source>
        <dbReference type="ARBA" id="ARBA00030388"/>
    </source>
</evidence>
<keyword evidence="3" id="KW-0540">Nuclease</keyword>
<dbReference type="AlphaFoldDB" id="B4SA03"/>
<dbReference type="GO" id="GO:0006401">
    <property type="term" value="P:RNA catabolic process"/>
    <property type="evidence" value="ECO:0007669"/>
    <property type="project" value="InterPro"/>
</dbReference>
<keyword evidence="5" id="KW-0378">Hydrolase</keyword>
<dbReference type="EMBL" id="CP001110">
    <property type="protein sequence ID" value="ACF43699.1"/>
    <property type="molecule type" value="Genomic_DNA"/>
</dbReference>
<evidence type="ECO:0000256" key="4">
    <source>
        <dbReference type="ARBA" id="ARBA00022759"/>
    </source>
</evidence>
<dbReference type="STRING" id="324925.Ppha_1443"/>
<dbReference type="eggNOG" id="COG4115">
    <property type="taxonomic scope" value="Bacteria"/>
</dbReference>
<dbReference type="PANTHER" id="PTHR38039:SF1">
    <property type="entry name" value="TOXIN YOEB"/>
    <property type="match status" value="1"/>
</dbReference>
<dbReference type="Pfam" id="PF06769">
    <property type="entry name" value="YoeB_toxin"/>
    <property type="match status" value="1"/>
</dbReference>
<accession>B4SA03</accession>
<dbReference type="KEGG" id="pph:Ppha_1443"/>
<keyword evidence="8" id="KW-1185">Reference proteome</keyword>
<evidence type="ECO:0000256" key="1">
    <source>
        <dbReference type="ARBA" id="ARBA00008172"/>
    </source>
</evidence>
<evidence type="ECO:0000313" key="7">
    <source>
        <dbReference type="EMBL" id="ACF43699.1"/>
    </source>
</evidence>
<name>B4SA03_PELPB</name>
<dbReference type="InterPro" id="IPR035093">
    <property type="entry name" value="RelE/ParE_toxin_dom_sf"/>
</dbReference>
<dbReference type="GO" id="GO:0045892">
    <property type="term" value="P:negative regulation of DNA-templated transcription"/>
    <property type="evidence" value="ECO:0007669"/>
    <property type="project" value="TreeGrafter"/>
</dbReference>
<dbReference type="InterPro" id="IPR007712">
    <property type="entry name" value="RelE/ParE_toxin"/>
</dbReference>
<dbReference type="RefSeq" id="WP_012508187.1">
    <property type="nucleotide sequence ID" value="NC_011060.1"/>
</dbReference>
<proteinExistence type="inferred from homology"/>
<sequence length="92" mass="10728">MGYALVYTDVAHEDIEKLKKSGDMVAIRKLARMLEELIDHPFTGSGKPEQLRYNFSGCWSRRISRKHRLVYTVDDKTVTVHLLSVYGHYDDR</sequence>
<keyword evidence="4" id="KW-0255">Endonuclease</keyword>
<gene>
    <name evidence="7" type="ordered locus">Ppha_1443</name>
</gene>
<evidence type="ECO:0000256" key="3">
    <source>
        <dbReference type="ARBA" id="ARBA00022722"/>
    </source>
</evidence>
<comment type="similarity">
    <text evidence="1">Belongs to the YoeB family.</text>
</comment>
<evidence type="ECO:0000256" key="5">
    <source>
        <dbReference type="ARBA" id="ARBA00022801"/>
    </source>
</evidence>
<reference evidence="7 8" key="1">
    <citation type="submission" date="2008-06" db="EMBL/GenBank/DDBJ databases">
        <title>Complete sequence of Pelodictyon phaeoclathratiforme BU-1.</title>
        <authorList>
            <consortium name="US DOE Joint Genome Institute"/>
            <person name="Lucas S."/>
            <person name="Copeland A."/>
            <person name="Lapidus A."/>
            <person name="Glavina del Rio T."/>
            <person name="Dalin E."/>
            <person name="Tice H."/>
            <person name="Bruce D."/>
            <person name="Goodwin L."/>
            <person name="Pitluck S."/>
            <person name="Schmutz J."/>
            <person name="Larimer F."/>
            <person name="Land M."/>
            <person name="Hauser L."/>
            <person name="Kyrpides N."/>
            <person name="Mikhailova N."/>
            <person name="Liu Z."/>
            <person name="Li T."/>
            <person name="Zhao F."/>
            <person name="Overmann J."/>
            <person name="Bryant D.A."/>
            <person name="Richardson P."/>
        </authorList>
    </citation>
    <scope>NUCLEOTIDE SEQUENCE [LARGE SCALE GENOMIC DNA]</scope>
    <source>
        <strain evidence="8">DSM 5477 / BU-1</strain>
    </source>
</reference>
<dbReference type="InterPro" id="IPR009614">
    <property type="entry name" value="YoeB_toxin"/>
</dbReference>
<dbReference type="SUPFAM" id="SSF143011">
    <property type="entry name" value="RelE-like"/>
    <property type="match status" value="1"/>
</dbReference>
<dbReference type="PANTHER" id="PTHR38039">
    <property type="entry name" value="TOXIN YOEB"/>
    <property type="match status" value="1"/>
</dbReference>
<evidence type="ECO:0000256" key="2">
    <source>
        <dbReference type="ARBA" id="ARBA00022649"/>
    </source>
</evidence>
<protein>
    <recommendedName>
        <fullName evidence="6">Putative mRNA interferase YoeB</fullName>
    </recommendedName>
</protein>
<dbReference type="GO" id="GO:0016787">
    <property type="term" value="F:hydrolase activity"/>
    <property type="evidence" value="ECO:0007669"/>
    <property type="project" value="UniProtKB-KW"/>
</dbReference>
<dbReference type="Gene3D" id="3.30.2310.20">
    <property type="entry name" value="RelE-like"/>
    <property type="match status" value="1"/>
</dbReference>
<dbReference type="GO" id="GO:0004519">
    <property type="term" value="F:endonuclease activity"/>
    <property type="evidence" value="ECO:0007669"/>
    <property type="project" value="UniProtKB-KW"/>
</dbReference>